<evidence type="ECO:0000313" key="11">
    <source>
        <dbReference type="Proteomes" id="UP000449249"/>
    </source>
</evidence>
<dbReference type="EMBL" id="WWSC01000003">
    <property type="protein sequence ID" value="MZK40704.1"/>
    <property type="molecule type" value="Genomic_DNA"/>
</dbReference>
<dbReference type="RefSeq" id="WP_022415973.1">
    <property type="nucleotide sequence ID" value="NZ_CABIWY010000001.1"/>
</dbReference>
<dbReference type="GeneID" id="93137100"/>
<keyword evidence="1" id="KW-1133">Transmembrane helix</keyword>
<dbReference type="Proteomes" id="UP000446719">
    <property type="component" value="Unassembled WGS sequence"/>
</dbReference>
<dbReference type="EMBL" id="JAAIOD010000003">
    <property type="protein sequence ID" value="NSE57356.1"/>
    <property type="molecule type" value="Genomic_DNA"/>
</dbReference>
<protein>
    <submittedName>
        <fullName evidence="2">Gnt-I system</fullName>
    </submittedName>
    <submittedName>
        <fullName evidence="4">GntP family permease</fullName>
    </submittedName>
</protein>
<feature type="transmembrane region" description="Helical" evidence="1">
    <location>
        <begin position="75"/>
        <end position="96"/>
    </location>
</feature>
<feature type="transmembrane region" description="Helical" evidence="1">
    <location>
        <begin position="32"/>
        <end position="54"/>
    </location>
</feature>
<dbReference type="EMBL" id="CYYY01000001">
    <property type="protein sequence ID" value="CUN42599.1"/>
    <property type="molecule type" value="Genomic_DNA"/>
</dbReference>
<dbReference type="eggNOG" id="COG2610">
    <property type="taxonomic scope" value="Bacteria"/>
</dbReference>
<reference evidence="7" key="4">
    <citation type="submission" date="2020-02" db="EMBL/GenBank/DDBJ databases">
        <authorList>
            <person name="Littmann E."/>
            <person name="Sorbara M."/>
        </authorList>
    </citation>
    <scope>NUCLEOTIDE SEQUENCE</scope>
    <source>
        <strain evidence="7">MSK.10.16</strain>
    </source>
</reference>
<gene>
    <name evidence="2" type="primary">gntT</name>
    <name evidence="3" type="ORF">ERS852408_00480</name>
    <name evidence="2" type="ORF">ERS852423_00422</name>
    <name evidence="7" type="ORF">G4332_04345</name>
    <name evidence="6" type="ORF">GT528_03080</name>
    <name evidence="5" type="ORF">GT565_01665</name>
    <name evidence="4" type="ORF">GT576_07260</name>
</gene>
<feature type="transmembrane region" description="Helical" evidence="1">
    <location>
        <begin position="359"/>
        <end position="378"/>
    </location>
</feature>
<reference evidence="7" key="3">
    <citation type="journal article" date="2020" name="Cell Host Microbe">
        <title>Functional and Genomic Variation between Human-Derived Isolates of Lachnospiraceae Reveals Inter- and Intra-Species Diversity.</title>
        <authorList>
            <person name="Sorbara M.T."/>
            <person name="Littmann E.R."/>
            <person name="Fontana E."/>
            <person name="Moody T.U."/>
            <person name="Kohout C.E."/>
            <person name="Gjonbalaj M."/>
            <person name="Eaton V."/>
            <person name="Seok R."/>
            <person name="Leiner I.M."/>
            <person name="Pamer E.G."/>
        </authorList>
    </citation>
    <scope>NUCLEOTIDE SEQUENCE</scope>
    <source>
        <strain evidence="7">MSK.10.16</strain>
    </source>
</reference>
<evidence type="ECO:0000256" key="1">
    <source>
        <dbReference type="SAM" id="Phobius"/>
    </source>
</evidence>
<evidence type="ECO:0000313" key="8">
    <source>
        <dbReference type="Proteomes" id="UP000095380"/>
    </source>
</evidence>
<feature type="transmembrane region" description="Helical" evidence="1">
    <location>
        <begin position="195"/>
        <end position="218"/>
    </location>
</feature>
<evidence type="ECO:0000313" key="2">
    <source>
        <dbReference type="EMBL" id="CUN42599.1"/>
    </source>
</evidence>
<feature type="transmembrane region" description="Helical" evidence="1">
    <location>
        <begin position="328"/>
        <end position="347"/>
    </location>
</feature>
<evidence type="ECO:0000313" key="7">
    <source>
        <dbReference type="EMBL" id="NSE57356.1"/>
    </source>
</evidence>
<dbReference type="EMBL" id="WWSH01000004">
    <property type="protein sequence ID" value="MZK10141.1"/>
    <property type="molecule type" value="Genomic_DNA"/>
</dbReference>
<dbReference type="EMBL" id="WWSB01000002">
    <property type="protein sequence ID" value="MZK16848.1"/>
    <property type="molecule type" value="Genomic_DNA"/>
</dbReference>
<organism evidence="2 9">
    <name type="scientific">Dorea longicatena</name>
    <dbReference type="NCBI Taxonomy" id="88431"/>
    <lineage>
        <taxon>Bacteria</taxon>
        <taxon>Bacillati</taxon>
        <taxon>Bacillota</taxon>
        <taxon>Clostridia</taxon>
        <taxon>Lachnospirales</taxon>
        <taxon>Lachnospiraceae</taxon>
        <taxon>Dorea</taxon>
    </lineage>
</organism>
<dbReference type="InterPro" id="IPR003474">
    <property type="entry name" value="Glcn_transporter"/>
</dbReference>
<dbReference type="Pfam" id="PF02447">
    <property type="entry name" value="GntP_permease"/>
    <property type="match status" value="1"/>
</dbReference>
<feature type="transmembrane region" description="Helical" evidence="1">
    <location>
        <begin position="121"/>
        <end position="145"/>
    </location>
</feature>
<reference evidence="10 11" key="2">
    <citation type="journal article" date="2019" name="Nat. Med.">
        <title>A library of human gut bacterial isolates paired with longitudinal multiomics data enables mechanistic microbiome research.</title>
        <authorList>
            <person name="Poyet M."/>
            <person name="Groussin M."/>
            <person name="Gibbons S.M."/>
            <person name="Avila-Pacheco J."/>
            <person name="Jiang X."/>
            <person name="Kearney S.M."/>
            <person name="Perrotta A.R."/>
            <person name="Berdy B."/>
            <person name="Zhao S."/>
            <person name="Lieberman T.D."/>
            <person name="Swanson P.K."/>
            <person name="Smith M."/>
            <person name="Roesemann S."/>
            <person name="Alexander J.E."/>
            <person name="Rich S.A."/>
            <person name="Livny J."/>
            <person name="Vlamakis H."/>
            <person name="Clish C."/>
            <person name="Bullock K."/>
            <person name="Deik A."/>
            <person name="Scott J."/>
            <person name="Pierce K.A."/>
            <person name="Xavier R.J."/>
            <person name="Alm E.J."/>
        </authorList>
    </citation>
    <scope>NUCLEOTIDE SEQUENCE [LARGE SCALE GENOMIC DNA]</scope>
    <source>
        <strain evidence="4 11">BIOML-A1</strain>
        <strain evidence="6 12">BIOML-A6</strain>
        <strain evidence="5 10">BIOML-A7</strain>
    </source>
</reference>
<dbReference type="GO" id="GO:0005886">
    <property type="term" value="C:plasma membrane"/>
    <property type="evidence" value="ECO:0007669"/>
    <property type="project" value="TreeGrafter"/>
</dbReference>
<name>A0A173WSN4_9FIRM</name>
<dbReference type="Proteomes" id="UP000095380">
    <property type="component" value="Unassembled WGS sequence"/>
</dbReference>
<keyword evidence="1" id="KW-0472">Membrane</keyword>
<dbReference type="Proteomes" id="UP000724058">
    <property type="component" value="Unassembled WGS sequence"/>
</dbReference>
<dbReference type="Proteomes" id="UP000472916">
    <property type="component" value="Unassembled WGS sequence"/>
</dbReference>
<dbReference type="GO" id="GO:0015128">
    <property type="term" value="F:gluconate transmembrane transporter activity"/>
    <property type="evidence" value="ECO:0007669"/>
    <property type="project" value="InterPro"/>
</dbReference>
<evidence type="ECO:0000313" key="3">
    <source>
        <dbReference type="EMBL" id="CUN52920.1"/>
    </source>
</evidence>
<feature type="transmembrane region" description="Helical" evidence="1">
    <location>
        <begin position="445"/>
        <end position="469"/>
    </location>
</feature>
<feature type="transmembrane region" description="Helical" evidence="1">
    <location>
        <begin position="285"/>
        <end position="308"/>
    </location>
</feature>
<feature type="transmembrane region" description="Helical" evidence="1">
    <location>
        <begin position="260"/>
        <end position="279"/>
    </location>
</feature>
<dbReference type="NCBIfam" id="TIGR00791">
    <property type="entry name" value="gntP"/>
    <property type="match status" value="1"/>
</dbReference>
<dbReference type="PANTHER" id="PTHR30354">
    <property type="entry name" value="GNT FAMILY GLUCONATE TRANSPORTER"/>
    <property type="match status" value="1"/>
</dbReference>
<dbReference type="AlphaFoldDB" id="A0A173WSN4"/>
<feature type="transmembrane region" description="Helical" evidence="1">
    <location>
        <begin position="9"/>
        <end position="26"/>
    </location>
</feature>
<dbReference type="EMBL" id="CYYM01000002">
    <property type="protein sequence ID" value="CUN52920.1"/>
    <property type="molecule type" value="Genomic_DNA"/>
</dbReference>
<proteinExistence type="predicted"/>
<dbReference type="Proteomes" id="UP000095439">
    <property type="component" value="Unassembled WGS sequence"/>
</dbReference>
<keyword evidence="1" id="KW-0812">Transmembrane</keyword>
<evidence type="ECO:0000313" key="4">
    <source>
        <dbReference type="EMBL" id="MZK10141.1"/>
    </source>
</evidence>
<evidence type="ECO:0000313" key="9">
    <source>
        <dbReference type="Proteomes" id="UP000095439"/>
    </source>
</evidence>
<sequence length="470" mass="48965">MVNGLSGERMLIGLAVGIAVLIFLVLKTKIQAFLALIISTVVVGVIGGMPLTNITIEVDGVEKTFGIVNSITSGFGGTLGSIGIIIGFGVMMGQIFEVTGAAKRMAHTFLKLFGKKREEEALALTGFLVSIPIFCDSGFVVLAPIAKAISKATKKSVIGLGTALAAGLVITHSLVPPTPGPLGVCGIFGVDVGKFILLTLVLALPMAIACIAYSRLFLSKKYYRIPNDEGEIVEMPYQEPNYEAAFAMDMTGVPGALESFMPLIIPIILILINTVATAMGKTEGFMNILVFLGQPIVAVGLGLIVAILTLGRSLDRHEALAEMEKGMASAGIIMLVTGGGGALGQIIKDSGLGTFMAEGLAKTAIPIIILPLLIATAMRFIQGSGTVAMTTAASITAPIIAASGVSPILGAVACCVGSLFFGYFNDSYFWVVNRTLGVSEAKDQLTIWSVTSTVAWAVGVVEVLILNIFM</sequence>
<evidence type="ECO:0000313" key="10">
    <source>
        <dbReference type="Proteomes" id="UP000446719"/>
    </source>
</evidence>
<dbReference type="PIRSF" id="PIRSF002746">
    <property type="entry name" value="Gluconate_transporter"/>
    <property type="match status" value="1"/>
</dbReference>
<feature type="transmembrane region" description="Helical" evidence="1">
    <location>
        <begin position="399"/>
        <end position="425"/>
    </location>
</feature>
<dbReference type="Proteomes" id="UP000449249">
    <property type="component" value="Unassembled WGS sequence"/>
</dbReference>
<evidence type="ECO:0000313" key="6">
    <source>
        <dbReference type="EMBL" id="MZK40704.1"/>
    </source>
</evidence>
<dbReference type="PANTHER" id="PTHR30354:SF11">
    <property type="entry name" value="PERMEASE"/>
    <property type="match status" value="1"/>
</dbReference>
<accession>A0A173WSN4</accession>
<evidence type="ECO:0000313" key="12">
    <source>
        <dbReference type="Proteomes" id="UP000472916"/>
    </source>
</evidence>
<reference evidence="8 9" key="1">
    <citation type="submission" date="2015-09" db="EMBL/GenBank/DDBJ databases">
        <authorList>
            <consortium name="Pathogen Informatics"/>
        </authorList>
    </citation>
    <scope>NUCLEOTIDE SEQUENCE [LARGE SCALE GENOMIC DNA]</scope>
    <source>
        <strain evidence="3 8">2789STDY5608851</strain>
        <strain evidence="2 9">2789STDY5608866</strain>
    </source>
</reference>
<evidence type="ECO:0000313" key="5">
    <source>
        <dbReference type="EMBL" id="MZK16848.1"/>
    </source>
</evidence>
<feature type="transmembrane region" description="Helical" evidence="1">
    <location>
        <begin position="157"/>
        <end position="175"/>
    </location>
</feature>